<evidence type="ECO:0000313" key="1">
    <source>
        <dbReference type="EMBL" id="XCM77692.1"/>
    </source>
</evidence>
<organism evidence="1">
    <name type="scientific">Kitasatospora camelliae</name>
    <dbReference type="NCBI Taxonomy" id="3156397"/>
    <lineage>
        <taxon>Bacteria</taxon>
        <taxon>Bacillati</taxon>
        <taxon>Actinomycetota</taxon>
        <taxon>Actinomycetes</taxon>
        <taxon>Kitasatosporales</taxon>
        <taxon>Streptomycetaceae</taxon>
        <taxon>Kitasatospora</taxon>
    </lineage>
</organism>
<dbReference type="AlphaFoldDB" id="A0AAU8JPD4"/>
<dbReference type="Gene3D" id="2.40.50.90">
    <property type="match status" value="1"/>
</dbReference>
<proteinExistence type="predicted"/>
<dbReference type="KEGG" id="kcm:ABWK59_01435"/>
<accession>A0AAU8JPD4</accession>
<dbReference type="RefSeq" id="WP_354637386.1">
    <property type="nucleotide sequence ID" value="NZ_CP159872.1"/>
</dbReference>
<dbReference type="EMBL" id="CP159872">
    <property type="protein sequence ID" value="XCM77692.1"/>
    <property type="molecule type" value="Genomic_DNA"/>
</dbReference>
<name>A0AAU8JPD4_9ACTN</name>
<sequence length="292" mass="31872">MPMLAIKGTYEVLNTQPDGDTVHFTPQDPGFWCDVPGRNRVKRNSHGGGTLRLDGIDALETHYEGVGPDFVHQPLTLGAHAARDELLKWLGFTSVTQSDEEKVTASTPTTVPGYILTGGADTFGRCIAMVGRGALPPGIRNGERINVDVNLVNQTANHHLLSHGLVYPTFYSNLPRELRLDMADTAEQARTSAVPGSVWAKDATMTGATITGLSSITDDLVILPKLFRRLADYIRLFGPSLTCFPAYLAGEGEEFHIPEQEESIRGLQHIVAITDNTVKLTRDIEDIVLVEK</sequence>
<dbReference type="InterPro" id="IPR035437">
    <property type="entry name" value="SNase_OB-fold_sf"/>
</dbReference>
<reference evidence="1" key="1">
    <citation type="submission" date="2024-06" db="EMBL/GenBank/DDBJ databases">
        <title>The genome sequences of Kitasatospora sp. strain HUAS MG31.</title>
        <authorList>
            <person name="Mo P."/>
        </authorList>
    </citation>
    <scope>NUCLEOTIDE SEQUENCE</scope>
    <source>
        <strain evidence="1">HUAS MG31</strain>
    </source>
</reference>
<gene>
    <name evidence="1" type="ORF">ABWK59_01435</name>
</gene>
<protein>
    <submittedName>
        <fullName evidence="1">Nuclease</fullName>
    </submittedName>
</protein>